<evidence type="ECO:0000256" key="12">
    <source>
        <dbReference type="ARBA" id="ARBA00023136"/>
    </source>
</evidence>
<dbReference type="PROSITE" id="PS00078">
    <property type="entry name" value="COX2"/>
    <property type="match status" value="1"/>
</dbReference>
<dbReference type="InterPro" id="IPR034236">
    <property type="entry name" value="CuRO_CcO_Caa3_II"/>
</dbReference>
<dbReference type="OrthoDB" id="9773456at2"/>
<evidence type="ECO:0000256" key="7">
    <source>
        <dbReference type="ARBA" id="ARBA00022723"/>
    </source>
</evidence>
<evidence type="ECO:0000256" key="6">
    <source>
        <dbReference type="ARBA" id="ARBA00022692"/>
    </source>
</evidence>
<dbReference type="InterPro" id="IPR014222">
    <property type="entry name" value="Cyt_c_oxidase_su2"/>
</dbReference>
<keyword evidence="19" id="KW-0560">Oxidoreductase</keyword>
<dbReference type="Pfam" id="PF00034">
    <property type="entry name" value="Cytochrom_C"/>
    <property type="match status" value="1"/>
</dbReference>
<keyword evidence="9 16" id="KW-1133">Transmembrane helix</keyword>
<feature type="transmembrane region" description="Helical" evidence="16">
    <location>
        <begin position="20"/>
        <end position="43"/>
    </location>
</feature>
<dbReference type="Proteomes" id="UP000319557">
    <property type="component" value="Chromosome"/>
</dbReference>
<evidence type="ECO:0000256" key="11">
    <source>
        <dbReference type="ARBA" id="ARBA00023008"/>
    </source>
</evidence>
<evidence type="ECO:0000259" key="18">
    <source>
        <dbReference type="PROSITE" id="PS51007"/>
    </source>
</evidence>
<comment type="similarity">
    <text evidence="2">Belongs to the cytochrome c oxidase subunit 2 family.</text>
</comment>
<keyword evidence="5" id="KW-0679">Respiratory chain</keyword>
<dbReference type="InterPro" id="IPR009056">
    <property type="entry name" value="Cyt_c-like_dom"/>
</dbReference>
<evidence type="ECO:0000256" key="5">
    <source>
        <dbReference type="ARBA" id="ARBA00022660"/>
    </source>
</evidence>
<dbReference type="Gene3D" id="2.60.40.420">
    <property type="entry name" value="Cupredoxins - blue copper proteins"/>
    <property type="match status" value="1"/>
</dbReference>
<keyword evidence="8" id="KW-0249">Electron transport</keyword>
<dbReference type="GO" id="GO:0005507">
    <property type="term" value="F:copper ion binding"/>
    <property type="evidence" value="ECO:0007669"/>
    <property type="project" value="InterPro"/>
</dbReference>
<keyword evidence="4 15" id="KW-0349">Heme</keyword>
<keyword evidence="7 15" id="KW-0479">Metal-binding</keyword>
<dbReference type="GO" id="GO:0042773">
    <property type="term" value="P:ATP synthesis coupled electron transport"/>
    <property type="evidence" value="ECO:0007669"/>
    <property type="project" value="TreeGrafter"/>
</dbReference>
<dbReference type="NCBIfam" id="TIGR02866">
    <property type="entry name" value="CoxB"/>
    <property type="match status" value="1"/>
</dbReference>
<dbReference type="PANTHER" id="PTHR22888:SF9">
    <property type="entry name" value="CYTOCHROME C OXIDASE SUBUNIT 2"/>
    <property type="match status" value="1"/>
</dbReference>
<evidence type="ECO:0000256" key="9">
    <source>
        <dbReference type="ARBA" id="ARBA00022989"/>
    </source>
</evidence>
<dbReference type="SUPFAM" id="SSF46626">
    <property type="entry name" value="Cytochrome c"/>
    <property type="match status" value="1"/>
</dbReference>
<dbReference type="SUPFAM" id="SSF49503">
    <property type="entry name" value="Cupredoxins"/>
    <property type="match status" value="1"/>
</dbReference>
<keyword evidence="12 16" id="KW-0472">Membrane</keyword>
<dbReference type="PROSITE" id="PS51007">
    <property type="entry name" value="CYTC"/>
    <property type="match status" value="1"/>
</dbReference>
<dbReference type="PROSITE" id="PS50857">
    <property type="entry name" value="COX2_CUA"/>
    <property type="match status" value="1"/>
</dbReference>
<evidence type="ECO:0000256" key="13">
    <source>
        <dbReference type="ARBA" id="ARBA00024688"/>
    </source>
</evidence>
<dbReference type="InterPro" id="IPR001505">
    <property type="entry name" value="Copper_CuA"/>
</dbReference>
<dbReference type="GO" id="GO:0016020">
    <property type="term" value="C:membrane"/>
    <property type="evidence" value="ECO:0007669"/>
    <property type="project" value="UniProtKB-SubCell"/>
</dbReference>
<dbReference type="Pfam" id="PF00116">
    <property type="entry name" value="COX2"/>
    <property type="match status" value="1"/>
</dbReference>
<evidence type="ECO:0000313" key="19">
    <source>
        <dbReference type="EMBL" id="QDS89146.1"/>
    </source>
</evidence>
<evidence type="ECO:0000256" key="1">
    <source>
        <dbReference type="ARBA" id="ARBA00004141"/>
    </source>
</evidence>
<comment type="function">
    <text evidence="13">Subunits I and II form the functional core of the enzyme complex. Electrons originating in cytochrome c are transferred via heme a and Cu(A) to the binuclear center formed by heme a3 and Cu(B).</text>
</comment>
<dbReference type="InterPro" id="IPR036909">
    <property type="entry name" value="Cyt_c-like_dom_sf"/>
</dbReference>
<dbReference type="InterPro" id="IPR045187">
    <property type="entry name" value="CcO_II"/>
</dbReference>
<dbReference type="GO" id="GO:0004129">
    <property type="term" value="F:cytochrome-c oxidase activity"/>
    <property type="evidence" value="ECO:0007669"/>
    <property type="project" value="InterPro"/>
</dbReference>
<evidence type="ECO:0000256" key="4">
    <source>
        <dbReference type="ARBA" id="ARBA00022617"/>
    </source>
</evidence>
<dbReference type="InterPro" id="IPR002429">
    <property type="entry name" value="CcO_II-like_C"/>
</dbReference>
<evidence type="ECO:0000256" key="16">
    <source>
        <dbReference type="SAM" id="Phobius"/>
    </source>
</evidence>
<reference evidence="19 20" key="1">
    <citation type="submission" date="2019-02" db="EMBL/GenBank/DDBJ databases">
        <title>Deep-cultivation of Planctomycetes and their phenomic and genomic characterization uncovers novel biology.</title>
        <authorList>
            <person name="Wiegand S."/>
            <person name="Jogler M."/>
            <person name="Boedeker C."/>
            <person name="Pinto D."/>
            <person name="Vollmers J."/>
            <person name="Rivas-Marin E."/>
            <person name="Kohn T."/>
            <person name="Peeters S.H."/>
            <person name="Heuer A."/>
            <person name="Rast P."/>
            <person name="Oberbeckmann S."/>
            <person name="Bunk B."/>
            <person name="Jeske O."/>
            <person name="Meyerdierks A."/>
            <person name="Storesund J.E."/>
            <person name="Kallscheuer N."/>
            <person name="Luecker S."/>
            <person name="Lage O.M."/>
            <person name="Pohl T."/>
            <person name="Merkel B.J."/>
            <person name="Hornburger P."/>
            <person name="Mueller R.-W."/>
            <person name="Bruemmer F."/>
            <person name="Labrenz M."/>
            <person name="Spormann A.M."/>
            <person name="Op den Camp H."/>
            <person name="Overmann J."/>
            <person name="Amann R."/>
            <person name="Jetten M.S.M."/>
            <person name="Mascher T."/>
            <person name="Medema M.H."/>
            <person name="Devos D.P."/>
            <person name="Kaster A.-K."/>
            <person name="Ovreas L."/>
            <person name="Rohde M."/>
            <person name="Galperin M.Y."/>
            <person name="Jogler C."/>
        </authorList>
    </citation>
    <scope>NUCLEOTIDE SEQUENCE [LARGE SCALE GENOMIC DNA]</scope>
    <source>
        <strain evidence="19 20">EC9</strain>
    </source>
</reference>
<evidence type="ECO:0000256" key="8">
    <source>
        <dbReference type="ARBA" id="ARBA00022982"/>
    </source>
</evidence>
<evidence type="ECO:0000256" key="10">
    <source>
        <dbReference type="ARBA" id="ARBA00023004"/>
    </source>
</evidence>
<evidence type="ECO:0000256" key="15">
    <source>
        <dbReference type="PROSITE-ProRule" id="PRU00433"/>
    </source>
</evidence>
<dbReference type="RefSeq" id="WP_145346706.1">
    <property type="nucleotide sequence ID" value="NZ_CP036261.1"/>
</dbReference>
<dbReference type="EMBL" id="CP036261">
    <property type="protein sequence ID" value="QDS89146.1"/>
    <property type="molecule type" value="Genomic_DNA"/>
</dbReference>
<proteinExistence type="inferred from homology"/>
<sequence length="307" mass="33608">MPQSTLQPAGQAAEAIALLFYWMSAGAVLIWIIVVGLAVYAIYQPGQHNPQTIKRWVIGGGAVFPTIVLTGLLCASLPMMPELQRPAPEGSLEVHVSGVRWWWRITYRVGDEHLVETANEIRLPVGRPVEFKLDSEDVIHSFWIPALGGKVDMMPGRQTRLKLHPTRVGTFRGVCAEFCGAAHAQMNFDVVVMPADEFDAWLKQLTRPTASSQEPDAVAGENHFFAVGCHACHAIRGTQASGSMGPDLTHFGSRPSIAAGLLPNNRDNLVRWITETDLVKPGVDMPAFHAMDRQQAAEIATFLEGLK</sequence>
<feature type="domain" description="Cytochrome c" evidence="18">
    <location>
        <begin position="215"/>
        <end position="307"/>
    </location>
</feature>
<dbReference type="GO" id="GO:0020037">
    <property type="term" value="F:heme binding"/>
    <property type="evidence" value="ECO:0007669"/>
    <property type="project" value="InterPro"/>
</dbReference>
<evidence type="ECO:0000313" key="20">
    <source>
        <dbReference type="Proteomes" id="UP000319557"/>
    </source>
</evidence>
<keyword evidence="20" id="KW-1185">Reference proteome</keyword>
<comment type="subcellular location">
    <subcellularLocation>
        <location evidence="1">Membrane</location>
        <topology evidence="1">Multi-pass membrane protein</topology>
    </subcellularLocation>
</comment>
<evidence type="ECO:0000256" key="14">
    <source>
        <dbReference type="ARBA" id="ARBA00031399"/>
    </source>
</evidence>
<dbReference type="KEGG" id="ruv:EC9_33430"/>
<dbReference type="GO" id="GO:0016491">
    <property type="term" value="F:oxidoreductase activity"/>
    <property type="evidence" value="ECO:0007669"/>
    <property type="project" value="UniProtKB-KW"/>
</dbReference>
<keyword evidence="11" id="KW-0186">Copper</keyword>
<dbReference type="PANTHER" id="PTHR22888">
    <property type="entry name" value="CYTOCHROME C OXIDASE, SUBUNIT II"/>
    <property type="match status" value="1"/>
</dbReference>
<dbReference type="AlphaFoldDB" id="A0A517M2P7"/>
<protein>
    <recommendedName>
        <fullName evidence="14">Cytochrome aa3 subunit 2</fullName>
    </recommendedName>
</protein>
<keyword evidence="6 16" id="KW-0812">Transmembrane</keyword>
<gene>
    <name evidence="19" type="primary">ctaC_1</name>
    <name evidence="19" type="ORF">EC9_33430</name>
</gene>
<organism evidence="19 20">
    <name type="scientific">Rosistilla ulvae</name>
    <dbReference type="NCBI Taxonomy" id="1930277"/>
    <lineage>
        <taxon>Bacteria</taxon>
        <taxon>Pseudomonadati</taxon>
        <taxon>Planctomycetota</taxon>
        <taxon>Planctomycetia</taxon>
        <taxon>Pirellulales</taxon>
        <taxon>Pirellulaceae</taxon>
        <taxon>Rosistilla</taxon>
    </lineage>
</organism>
<feature type="transmembrane region" description="Helical" evidence="16">
    <location>
        <begin position="55"/>
        <end position="79"/>
    </location>
</feature>
<keyword evidence="3" id="KW-0813">Transport</keyword>
<evidence type="ECO:0000256" key="2">
    <source>
        <dbReference type="ARBA" id="ARBA00007866"/>
    </source>
</evidence>
<evidence type="ECO:0000259" key="17">
    <source>
        <dbReference type="PROSITE" id="PS50857"/>
    </source>
</evidence>
<dbReference type="InterPro" id="IPR008972">
    <property type="entry name" value="Cupredoxin"/>
</dbReference>
<feature type="domain" description="Cytochrome oxidase subunit II copper A binding" evidence="17">
    <location>
        <begin position="89"/>
        <end position="204"/>
    </location>
</feature>
<keyword evidence="10 15" id="KW-0408">Iron</keyword>
<name>A0A517M2P7_9BACT</name>
<accession>A0A517M2P7</accession>
<dbReference type="CDD" id="cd04213">
    <property type="entry name" value="CuRO_CcO_Caa3_II"/>
    <property type="match status" value="1"/>
</dbReference>
<evidence type="ECO:0000256" key="3">
    <source>
        <dbReference type="ARBA" id="ARBA00022448"/>
    </source>
</evidence>